<dbReference type="InterPro" id="IPR003374">
    <property type="entry name" value="ApbE-like_sf"/>
</dbReference>
<gene>
    <name evidence="12" type="ORF">MNBD_GAMMA04-1382</name>
</gene>
<dbReference type="SUPFAM" id="SSF143631">
    <property type="entry name" value="ApbE-like"/>
    <property type="match status" value="1"/>
</dbReference>
<dbReference type="EMBL" id="UOFB01000352">
    <property type="protein sequence ID" value="VAW49443.1"/>
    <property type="molecule type" value="Genomic_DNA"/>
</dbReference>
<evidence type="ECO:0000256" key="5">
    <source>
        <dbReference type="ARBA" id="ARBA00022679"/>
    </source>
</evidence>
<evidence type="ECO:0000313" key="12">
    <source>
        <dbReference type="EMBL" id="VAW49443.1"/>
    </source>
</evidence>
<feature type="transmembrane region" description="Helical" evidence="11">
    <location>
        <begin position="12"/>
        <end position="40"/>
    </location>
</feature>
<evidence type="ECO:0000256" key="11">
    <source>
        <dbReference type="SAM" id="Phobius"/>
    </source>
</evidence>
<evidence type="ECO:0000256" key="9">
    <source>
        <dbReference type="ARBA" id="ARBA00031306"/>
    </source>
</evidence>
<protein>
    <recommendedName>
        <fullName evidence="3">FAD:protein FMN transferase</fullName>
        <ecNumber evidence="2">2.7.1.180</ecNumber>
    </recommendedName>
    <alternativeName>
        <fullName evidence="9">Flavin transferase</fullName>
    </alternativeName>
</protein>
<dbReference type="PANTHER" id="PTHR30040">
    <property type="entry name" value="THIAMINE BIOSYNTHESIS LIPOPROTEIN APBE"/>
    <property type="match status" value="1"/>
</dbReference>
<dbReference type="GO" id="GO:0046872">
    <property type="term" value="F:metal ion binding"/>
    <property type="evidence" value="ECO:0007669"/>
    <property type="project" value="UniProtKB-KW"/>
</dbReference>
<dbReference type="Pfam" id="PF02424">
    <property type="entry name" value="ApbE"/>
    <property type="match status" value="1"/>
</dbReference>
<keyword evidence="7" id="KW-0274">FAD</keyword>
<keyword evidence="8" id="KW-0460">Magnesium</keyword>
<evidence type="ECO:0000256" key="4">
    <source>
        <dbReference type="ARBA" id="ARBA00022630"/>
    </source>
</evidence>
<dbReference type="EC" id="2.7.1.180" evidence="2"/>
<keyword evidence="5 12" id="KW-0808">Transferase</keyword>
<comment type="catalytic activity">
    <reaction evidence="10">
        <text>L-threonyl-[protein] + FAD = FMN-L-threonyl-[protein] + AMP + H(+)</text>
        <dbReference type="Rhea" id="RHEA:36847"/>
        <dbReference type="Rhea" id="RHEA-COMP:11060"/>
        <dbReference type="Rhea" id="RHEA-COMP:11061"/>
        <dbReference type="ChEBI" id="CHEBI:15378"/>
        <dbReference type="ChEBI" id="CHEBI:30013"/>
        <dbReference type="ChEBI" id="CHEBI:57692"/>
        <dbReference type="ChEBI" id="CHEBI:74257"/>
        <dbReference type="ChEBI" id="CHEBI:456215"/>
        <dbReference type="EC" id="2.7.1.180"/>
    </reaction>
</comment>
<organism evidence="12">
    <name type="scientific">hydrothermal vent metagenome</name>
    <dbReference type="NCBI Taxonomy" id="652676"/>
    <lineage>
        <taxon>unclassified sequences</taxon>
        <taxon>metagenomes</taxon>
        <taxon>ecological metagenomes</taxon>
    </lineage>
</organism>
<dbReference type="InterPro" id="IPR024932">
    <property type="entry name" value="ApbE"/>
</dbReference>
<comment type="cofactor">
    <cofactor evidence="1">
        <name>Mg(2+)</name>
        <dbReference type="ChEBI" id="CHEBI:18420"/>
    </cofactor>
</comment>
<keyword evidence="4" id="KW-0285">Flavoprotein</keyword>
<evidence type="ECO:0000256" key="1">
    <source>
        <dbReference type="ARBA" id="ARBA00001946"/>
    </source>
</evidence>
<keyword evidence="11" id="KW-0472">Membrane</keyword>
<evidence type="ECO:0000256" key="8">
    <source>
        <dbReference type="ARBA" id="ARBA00022842"/>
    </source>
</evidence>
<name>A0A3B0WAW9_9ZZZZ</name>
<dbReference type="AlphaFoldDB" id="A0A3B0WAW9"/>
<keyword evidence="11" id="KW-1133">Transmembrane helix</keyword>
<evidence type="ECO:0000256" key="2">
    <source>
        <dbReference type="ARBA" id="ARBA00011955"/>
    </source>
</evidence>
<dbReference type="PANTHER" id="PTHR30040:SF2">
    <property type="entry name" value="FAD:PROTEIN FMN TRANSFERASE"/>
    <property type="match status" value="1"/>
</dbReference>
<accession>A0A3B0WAW9</accession>
<reference evidence="12" key="1">
    <citation type="submission" date="2018-06" db="EMBL/GenBank/DDBJ databases">
        <authorList>
            <person name="Zhirakovskaya E."/>
        </authorList>
    </citation>
    <scope>NUCLEOTIDE SEQUENCE</scope>
</reference>
<evidence type="ECO:0000256" key="3">
    <source>
        <dbReference type="ARBA" id="ARBA00016337"/>
    </source>
</evidence>
<sequence length="375" mass="41263">MKKHLRPKIIPIAILNQLYLAVFFNKISTLTLIIGLLSILSSCSTQQPTVHKATIMVFGTLVDISIFYSRVPSLEQAQFTLSPPSHAQQAEEAIQTVEQQFHQFHQQWHAWEQGGIISKINQAIARQHPITVPNSVKDFIVISQKLTQQSQGLFDPGIGQLVALWGFHSETWQGPPPSTEAIEHWLNSRPSLMDIYFQGNALHSHNPNVQLDFGGNAKGLAIDMALESLQNSGIQNALVSIGGDMKAIGSKNGQPWRVGIQNPQHPNQVLASLSLKSGESVVTSGTYQRMFKWQGKSFSHILNPKTGYPAHRFASVTVLHPNAITADAAATALLIAGVEQWESIAKSMGVQYVFAVDEHGKIFQTDAMAQRISLL</sequence>
<evidence type="ECO:0000256" key="10">
    <source>
        <dbReference type="ARBA" id="ARBA00048540"/>
    </source>
</evidence>
<dbReference type="GO" id="GO:0016740">
    <property type="term" value="F:transferase activity"/>
    <property type="evidence" value="ECO:0007669"/>
    <property type="project" value="UniProtKB-KW"/>
</dbReference>
<keyword evidence="6" id="KW-0479">Metal-binding</keyword>
<evidence type="ECO:0000256" key="7">
    <source>
        <dbReference type="ARBA" id="ARBA00022827"/>
    </source>
</evidence>
<keyword evidence="11" id="KW-0812">Transmembrane</keyword>
<evidence type="ECO:0000256" key="6">
    <source>
        <dbReference type="ARBA" id="ARBA00022723"/>
    </source>
</evidence>
<dbReference type="Gene3D" id="3.10.520.10">
    <property type="entry name" value="ApbE-like domains"/>
    <property type="match status" value="1"/>
</dbReference>
<dbReference type="PIRSF" id="PIRSF006268">
    <property type="entry name" value="ApbE"/>
    <property type="match status" value="1"/>
</dbReference>
<proteinExistence type="predicted"/>